<sequence length="102" mass="11336">MSTSKDLDLILFQYTAQEADQKLYSLSKARLLAFCYSFKLRAAISLLLNADPESIFYDFIESKRALGAALGNNSVTIIGTSEQVCFKSVYEVHSPPETSEQS</sequence>
<organism evidence="1 2">
    <name type="scientific">Elysia crispata</name>
    <name type="common">lettuce slug</name>
    <dbReference type="NCBI Taxonomy" id="231223"/>
    <lineage>
        <taxon>Eukaryota</taxon>
        <taxon>Metazoa</taxon>
        <taxon>Spiralia</taxon>
        <taxon>Lophotrochozoa</taxon>
        <taxon>Mollusca</taxon>
        <taxon>Gastropoda</taxon>
        <taxon>Heterobranchia</taxon>
        <taxon>Euthyneura</taxon>
        <taxon>Panpulmonata</taxon>
        <taxon>Sacoglossa</taxon>
        <taxon>Placobranchoidea</taxon>
        <taxon>Plakobranchidae</taxon>
        <taxon>Elysia</taxon>
    </lineage>
</organism>
<reference evidence="1" key="1">
    <citation type="journal article" date="2023" name="G3 (Bethesda)">
        <title>A reference genome for the long-term kleptoplast-retaining sea slug Elysia crispata morphotype clarki.</title>
        <authorList>
            <person name="Eastman K.E."/>
            <person name="Pendleton A.L."/>
            <person name="Shaikh M.A."/>
            <person name="Suttiyut T."/>
            <person name="Ogas R."/>
            <person name="Tomko P."/>
            <person name="Gavelis G."/>
            <person name="Widhalm J.R."/>
            <person name="Wisecaver J.H."/>
        </authorList>
    </citation>
    <scope>NUCLEOTIDE SEQUENCE</scope>
    <source>
        <strain evidence="1">ECLA1</strain>
    </source>
</reference>
<name>A0AAE1AR37_9GAST</name>
<keyword evidence="2" id="KW-1185">Reference proteome</keyword>
<accession>A0AAE1AR37</accession>
<comment type="caution">
    <text evidence="1">The sequence shown here is derived from an EMBL/GenBank/DDBJ whole genome shotgun (WGS) entry which is preliminary data.</text>
</comment>
<evidence type="ECO:0000313" key="2">
    <source>
        <dbReference type="Proteomes" id="UP001283361"/>
    </source>
</evidence>
<dbReference type="EMBL" id="JAWDGP010001379">
    <property type="protein sequence ID" value="KAK3792333.1"/>
    <property type="molecule type" value="Genomic_DNA"/>
</dbReference>
<protein>
    <submittedName>
        <fullName evidence="1">Uncharacterized protein</fullName>
    </submittedName>
</protein>
<gene>
    <name evidence="1" type="ORF">RRG08_046642</name>
</gene>
<proteinExistence type="predicted"/>
<evidence type="ECO:0000313" key="1">
    <source>
        <dbReference type="EMBL" id="KAK3792333.1"/>
    </source>
</evidence>
<dbReference type="Proteomes" id="UP001283361">
    <property type="component" value="Unassembled WGS sequence"/>
</dbReference>
<dbReference type="AlphaFoldDB" id="A0AAE1AR37"/>